<evidence type="ECO:0000313" key="8">
    <source>
        <dbReference type="EMBL" id="GGB54473.1"/>
    </source>
</evidence>
<evidence type="ECO:0000256" key="4">
    <source>
        <dbReference type="ARBA" id="ARBA00022692"/>
    </source>
</evidence>
<sequence length="711" mass="78965">MDWLIGWLFGGLLLYLVCAVVVLAIRYRMTDSEGGKPRETLSLGAYLPVFLRTYRIRLIVSVLLSLAMPLLGILALLTIFLSKSDKGGKMVYKSEKQLTRDEIEANRAWLAALGPNHDSRAVRIEAMFAERTETLEAVKFLTWDTWSGPEKTTHYVGFSVKRNLAVMDNREREYLRIVELLNSAADGEEDLYRFWRTALIWGDGKGESGRSQYQNIDAERPVAFAIEHKGGSVDRVVSAINNHLTEKRRVGALPAALGQVVADASDRLAPGGQGWLKPEQVTETIFAPQSPHVLHIGSFPNGQPLTYSGEGSMITIAPPRSGKTQCHVFPNLLTWTGPAVVLDISGDIYETTSRWRAENVGPVWKFSPLEPESSHCYNPLSFVRSQPDYIWEDSKLLAEMMIVPSNASDLFWENEARTVLTAAIAHICYANTPENRPMHAVLDIVYGGEAWQNMLMGLRMAVDVRVMMQHANAFEGMNEKTLSSVLQTARSSLGAWAGERISRVTARSDWSPLDLRGGGNPTIYIYMRPNEVDAYLSLLRVFIGQHIRMLTAGAVPPRGSPPILFMLDELPRLRTMPPVDEALNIGAKYGLRLWMFAQSVGQMQEAYKNADGMMSACAVRAYMNPTGADGLAERLSEEIGYTDSLVDGQRRRVVEAAELAGPAFREQMVVFGLGSRPARIRKDFAWKDEILHDRMGAAPFVPTAPSGETVA</sequence>
<organism evidence="8 9">
    <name type="scientific">Tistrella bauzanensis</name>
    <dbReference type="NCBI Taxonomy" id="657419"/>
    <lineage>
        <taxon>Bacteria</taxon>
        <taxon>Pseudomonadati</taxon>
        <taxon>Pseudomonadota</taxon>
        <taxon>Alphaproteobacteria</taxon>
        <taxon>Geminicoccales</taxon>
        <taxon>Geminicoccaceae</taxon>
        <taxon>Tistrella</taxon>
    </lineage>
</organism>
<feature type="transmembrane region" description="Helical" evidence="7">
    <location>
        <begin position="58"/>
        <end position="81"/>
    </location>
</feature>
<keyword evidence="5 7" id="KW-1133">Transmembrane helix</keyword>
<comment type="caution">
    <text evidence="8">The sequence shown here is derived from an EMBL/GenBank/DDBJ whole genome shotgun (WGS) entry which is preliminary data.</text>
</comment>
<dbReference type="Pfam" id="PF02534">
    <property type="entry name" value="T4SS-DNA_transf"/>
    <property type="match status" value="1"/>
</dbReference>
<dbReference type="CDD" id="cd01127">
    <property type="entry name" value="TrwB_TraG_TraD_VirD4"/>
    <property type="match status" value="1"/>
</dbReference>
<feature type="transmembrane region" description="Helical" evidence="7">
    <location>
        <begin position="6"/>
        <end position="27"/>
    </location>
</feature>
<evidence type="ECO:0000256" key="3">
    <source>
        <dbReference type="ARBA" id="ARBA00022475"/>
    </source>
</evidence>
<keyword evidence="3" id="KW-1003">Cell membrane</keyword>
<keyword evidence="9" id="KW-1185">Reference proteome</keyword>
<dbReference type="InterPro" id="IPR027417">
    <property type="entry name" value="P-loop_NTPase"/>
</dbReference>
<evidence type="ECO:0000313" key="9">
    <source>
        <dbReference type="Proteomes" id="UP000603352"/>
    </source>
</evidence>
<protein>
    <recommendedName>
        <fullName evidence="10">TRAG family protein</fullName>
    </recommendedName>
</protein>
<keyword evidence="4 7" id="KW-0812">Transmembrane</keyword>
<evidence type="ECO:0000256" key="7">
    <source>
        <dbReference type="SAM" id="Phobius"/>
    </source>
</evidence>
<dbReference type="Proteomes" id="UP000603352">
    <property type="component" value="Unassembled WGS sequence"/>
</dbReference>
<evidence type="ECO:0008006" key="10">
    <source>
        <dbReference type="Google" id="ProtNLM"/>
    </source>
</evidence>
<comment type="similarity">
    <text evidence="2">Belongs to the VirD4/TraG family.</text>
</comment>
<comment type="subcellular location">
    <subcellularLocation>
        <location evidence="1">Cell membrane</location>
        <topology evidence="1">Multi-pass membrane protein</topology>
    </subcellularLocation>
</comment>
<dbReference type="SUPFAM" id="SSF52540">
    <property type="entry name" value="P-loop containing nucleoside triphosphate hydrolases"/>
    <property type="match status" value="1"/>
</dbReference>
<dbReference type="RefSeq" id="WP_188581055.1">
    <property type="nucleotide sequence ID" value="NZ_BMDZ01000058.1"/>
</dbReference>
<evidence type="ECO:0000256" key="2">
    <source>
        <dbReference type="ARBA" id="ARBA00008806"/>
    </source>
</evidence>
<dbReference type="PANTHER" id="PTHR37937:SF1">
    <property type="entry name" value="CONJUGATIVE TRANSFER: DNA TRANSPORT"/>
    <property type="match status" value="1"/>
</dbReference>
<name>A0ABQ1IXE0_9PROT</name>
<evidence type="ECO:0000256" key="5">
    <source>
        <dbReference type="ARBA" id="ARBA00022989"/>
    </source>
</evidence>
<evidence type="ECO:0000256" key="6">
    <source>
        <dbReference type="ARBA" id="ARBA00023136"/>
    </source>
</evidence>
<dbReference type="PANTHER" id="PTHR37937">
    <property type="entry name" value="CONJUGATIVE TRANSFER: DNA TRANSPORT"/>
    <property type="match status" value="1"/>
</dbReference>
<reference evidence="9" key="1">
    <citation type="journal article" date="2019" name="Int. J. Syst. Evol. Microbiol.">
        <title>The Global Catalogue of Microorganisms (GCM) 10K type strain sequencing project: providing services to taxonomists for standard genome sequencing and annotation.</title>
        <authorList>
            <consortium name="The Broad Institute Genomics Platform"/>
            <consortium name="The Broad Institute Genome Sequencing Center for Infectious Disease"/>
            <person name="Wu L."/>
            <person name="Ma J."/>
        </authorList>
    </citation>
    <scope>NUCLEOTIDE SEQUENCE [LARGE SCALE GENOMIC DNA]</scope>
    <source>
        <strain evidence="9">CGMCC 1.10188</strain>
    </source>
</reference>
<gene>
    <name evidence="8" type="ORF">GCM10011505_39280</name>
</gene>
<dbReference type="InterPro" id="IPR003688">
    <property type="entry name" value="TraG/VirD4"/>
</dbReference>
<evidence type="ECO:0000256" key="1">
    <source>
        <dbReference type="ARBA" id="ARBA00004651"/>
    </source>
</evidence>
<dbReference type="EMBL" id="BMDZ01000058">
    <property type="protein sequence ID" value="GGB54473.1"/>
    <property type="molecule type" value="Genomic_DNA"/>
</dbReference>
<dbReference type="InterPro" id="IPR051539">
    <property type="entry name" value="T4SS-coupling_protein"/>
</dbReference>
<dbReference type="Gene3D" id="3.40.50.300">
    <property type="entry name" value="P-loop containing nucleotide triphosphate hydrolases"/>
    <property type="match status" value="1"/>
</dbReference>
<proteinExistence type="inferred from homology"/>
<accession>A0ABQ1IXE0</accession>
<keyword evidence="6 7" id="KW-0472">Membrane</keyword>